<proteinExistence type="predicted"/>
<keyword evidence="3" id="KW-1185">Reference proteome</keyword>
<evidence type="ECO:0000313" key="3">
    <source>
        <dbReference type="Proteomes" id="UP000799640"/>
    </source>
</evidence>
<accession>A0A6G1HHX5</accession>
<name>A0A6G1HHX5_9PEZI</name>
<feature type="region of interest" description="Disordered" evidence="1">
    <location>
        <begin position="145"/>
        <end position="199"/>
    </location>
</feature>
<evidence type="ECO:0000256" key="1">
    <source>
        <dbReference type="SAM" id="MobiDB-lite"/>
    </source>
</evidence>
<gene>
    <name evidence="2" type="ORF">EJ06DRAFT_269052</name>
</gene>
<dbReference type="EMBL" id="ML996713">
    <property type="protein sequence ID" value="KAF2395592.1"/>
    <property type="molecule type" value="Genomic_DNA"/>
</dbReference>
<evidence type="ECO:0000313" key="2">
    <source>
        <dbReference type="EMBL" id="KAF2395592.1"/>
    </source>
</evidence>
<dbReference type="AlphaFoldDB" id="A0A6G1HHX5"/>
<protein>
    <submittedName>
        <fullName evidence="2">Uncharacterized protein</fullName>
    </submittedName>
</protein>
<sequence length="500" mass="51770">MFFTRLAFLWANPFPSQPVLYSLSSPSSLIRRNISSPFNTPPLPAATTANPVLFAKRDLISKPPDTAASDIGPASDANWSPINSGGAEIGPVSSYFGGLVAPIEAAGSSALAQATASGAVDVGSASDAGIASVVYHSGSSLPPSASALPPSASALPASPSDIPASSSDIPASPSPLPASSSAPLSSSSPLPASSSAPLPSSSAVSPLSSALLPSSSVPPSSSAVPSLSSVLPSSTAVPSLTSAVPSSSSFSNSTGTVTSVAGLPTPSMKWFIQGSKDYKGSPPEALLCHQSRPKIKKLKAAQYLGAARELCNAKGALANPTIFPAIAIERPINKGVPEVHVNSVRFWNRNAYHDGAHAVVYIRPDFVYTGNYTGSTLSAKRVYLEECAYMFQWAINACADKDGMMPLGAIIRTTTLEYLLTEIGEGAVEGHAPIEFDTKKGLDFQCQNAPNGLCKCHYAEIPAQMDYFFGIVEKDLDDPDACMHIDITSVINKGIWVDGQ</sequence>
<dbReference type="Proteomes" id="UP000799640">
    <property type="component" value="Unassembled WGS sequence"/>
</dbReference>
<reference evidence="2" key="1">
    <citation type="journal article" date="2020" name="Stud. Mycol.">
        <title>101 Dothideomycetes genomes: a test case for predicting lifestyles and emergence of pathogens.</title>
        <authorList>
            <person name="Haridas S."/>
            <person name="Albert R."/>
            <person name="Binder M."/>
            <person name="Bloem J."/>
            <person name="Labutti K."/>
            <person name="Salamov A."/>
            <person name="Andreopoulos B."/>
            <person name="Baker S."/>
            <person name="Barry K."/>
            <person name="Bills G."/>
            <person name="Bluhm B."/>
            <person name="Cannon C."/>
            <person name="Castanera R."/>
            <person name="Culley D."/>
            <person name="Daum C."/>
            <person name="Ezra D."/>
            <person name="Gonzalez J."/>
            <person name="Henrissat B."/>
            <person name="Kuo A."/>
            <person name="Liang C."/>
            <person name="Lipzen A."/>
            <person name="Lutzoni F."/>
            <person name="Magnuson J."/>
            <person name="Mondo S."/>
            <person name="Nolan M."/>
            <person name="Ohm R."/>
            <person name="Pangilinan J."/>
            <person name="Park H.-J."/>
            <person name="Ramirez L."/>
            <person name="Alfaro M."/>
            <person name="Sun H."/>
            <person name="Tritt A."/>
            <person name="Yoshinaga Y."/>
            <person name="Zwiers L.-H."/>
            <person name="Turgeon B."/>
            <person name="Goodwin S."/>
            <person name="Spatafora J."/>
            <person name="Crous P."/>
            <person name="Grigoriev I."/>
        </authorList>
    </citation>
    <scope>NUCLEOTIDE SEQUENCE</scope>
    <source>
        <strain evidence="2">CBS 262.69</strain>
    </source>
</reference>
<organism evidence="2 3">
    <name type="scientific">Trichodelitschia bisporula</name>
    <dbReference type="NCBI Taxonomy" id="703511"/>
    <lineage>
        <taxon>Eukaryota</taxon>
        <taxon>Fungi</taxon>
        <taxon>Dikarya</taxon>
        <taxon>Ascomycota</taxon>
        <taxon>Pezizomycotina</taxon>
        <taxon>Dothideomycetes</taxon>
        <taxon>Dothideomycetes incertae sedis</taxon>
        <taxon>Phaeotrichales</taxon>
        <taxon>Phaeotrichaceae</taxon>
        <taxon>Trichodelitschia</taxon>
    </lineage>
</organism>